<dbReference type="InterPro" id="IPR013594">
    <property type="entry name" value="Dynein_heavy_tail"/>
</dbReference>
<protein>
    <recommendedName>
        <fullName evidence="1">Dynein heavy chain tail domain-containing protein</fullName>
    </recommendedName>
</protein>
<organism evidence="2 3">
    <name type="scientific">Phyllotreta striolata</name>
    <name type="common">Striped flea beetle</name>
    <name type="synonym">Crioceris striolata</name>
    <dbReference type="NCBI Taxonomy" id="444603"/>
    <lineage>
        <taxon>Eukaryota</taxon>
        <taxon>Metazoa</taxon>
        <taxon>Ecdysozoa</taxon>
        <taxon>Arthropoda</taxon>
        <taxon>Hexapoda</taxon>
        <taxon>Insecta</taxon>
        <taxon>Pterygota</taxon>
        <taxon>Neoptera</taxon>
        <taxon>Endopterygota</taxon>
        <taxon>Coleoptera</taxon>
        <taxon>Polyphaga</taxon>
        <taxon>Cucujiformia</taxon>
        <taxon>Chrysomeloidea</taxon>
        <taxon>Chrysomelidae</taxon>
        <taxon>Galerucinae</taxon>
        <taxon>Alticini</taxon>
        <taxon>Phyllotreta</taxon>
    </lineage>
</organism>
<feature type="non-terminal residue" evidence="2">
    <location>
        <position position="661"/>
    </location>
</feature>
<accession>A0A9P0GW10</accession>
<name>A0A9P0GW10_PHYSR</name>
<evidence type="ECO:0000313" key="2">
    <source>
        <dbReference type="EMBL" id="CAH1184540.1"/>
    </source>
</evidence>
<dbReference type="OrthoDB" id="6739170at2759"/>
<dbReference type="PANTHER" id="PTHR46532">
    <property type="entry name" value="MALE FERTILITY FACTOR KL5"/>
    <property type="match status" value="1"/>
</dbReference>
<proteinExistence type="predicted"/>
<reference evidence="2" key="1">
    <citation type="submission" date="2022-01" db="EMBL/GenBank/DDBJ databases">
        <authorList>
            <person name="King R."/>
        </authorList>
    </citation>
    <scope>NUCLEOTIDE SEQUENCE</scope>
</reference>
<evidence type="ECO:0000313" key="3">
    <source>
        <dbReference type="Proteomes" id="UP001153712"/>
    </source>
</evidence>
<dbReference type="Proteomes" id="UP001153712">
    <property type="component" value="Chromosome 4"/>
</dbReference>
<gene>
    <name evidence="2" type="ORF">PHYEVI_LOCUS7737</name>
</gene>
<sequence>MLEAEIKMVEIIFDEQMETKQKIGHFNLDKYMPPVAGILRWTRNLCTRLTGPLQNFKALQHPIVESQTGCDLIARAEKFLDIARSFTRQTFALWAEAAPAQIESNLKKNILRRDPRTKELFLNFSLELTAILREVHYLKLMEEPDIPEVVLKLAERNETFQQYTTNVSSTVTWYNKIKRTSKEVEFNLIEKDLVEIDKMITVGEEQLNWESEALWEYMIKLHMLVGNLQGRLQKCQVNLDEIKNILVPFARQPLFERKEGRKEACLALDERTEKLEKRKADIKVATGRILQLLEENMNLFQMTDKQEDEKWLHYIDYTDKIVSNYLYQSVGCSLGYINEHMEPSNNLPPLFESQLKLMEPNITFIPSLDTSDPDGLKSLITGLINDIIDTSAIVERFSKTTAGSYKEEIQANEDIVEIITDIMSNIDKVVEESYEFCDNYQSYAYLWLDDRDQYLHQFLNYGRQLTNDELEYLGMQDPMAPKPNPPKMEQFREQIDNFENLSNQVETIGETEIFHRWFKVDVRPFKQALLNTIRKWGNMFKDHLVTTVTSSLCDLSNFIRLADEGLQQTVIEGDYQALVNVMGFLLNVKERQVTTDEMFGPQRDIIELLKFYDMDIPEEVNVYLQELPEQWNNTKKIAITVKQQVAPLQAAEVTCIRKRIV</sequence>
<feature type="domain" description="Dynein heavy chain tail" evidence="1">
    <location>
        <begin position="1"/>
        <end position="217"/>
    </location>
</feature>
<dbReference type="GO" id="GO:0045505">
    <property type="term" value="F:dynein intermediate chain binding"/>
    <property type="evidence" value="ECO:0007669"/>
    <property type="project" value="InterPro"/>
</dbReference>
<dbReference type="GO" id="GO:0007018">
    <property type="term" value="P:microtubule-based movement"/>
    <property type="evidence" value="ECO:0007669"/>
    <property type="project" value="InterPro"/>
</dbReference>
<dbReference type="GO" id="GO:0051959">
    <property type="term" value="F:dynein light intermediate chain binding"/>
    <property type="evidence" value="ECO:0007669"/>
    <property type="project" value="InterPro"/>
</dbReference>
<dbReference type="InterPro" id="IPR026983">
    <property type="entry name" value="DHC"/>
</dbReference>
<dbReference type="AlphaFoldDB" id="A0A9P0GW10"/>
<dbReference type="GO" id="GO:0005858">
    <property type="term" value="C:axonemal dynein complex"/>
    <property type="evidence" value="ECO:0007669"/>
    <property type="project" value="TreeGrafter"/>
</dbReference>
<dbReference type="EMBL" id="OU900097">
    <property type="protein sequence ID" value="CAH1184540.1"/>
    <property type="molecule type" value="Genomic_DNA"/>
</dbReference>
<dbReference type="PANTHER" id="PTHR46532:SF11">
    <property type="entry name" value="DYNEIN AXONEMAL HEAVY CHAIN 12"/>
    <property type="match status" value="1"/>
</dbReference>
<keyword evidence="3" id="KW-1185">Reference proteome</keyword>
<dbReference type="Pfam" id="PF08385">
    <property type="entry name" value="DHC_N1"/>
    <property type="match status" value="1"/>
</dbReference>
<evidence type="ECO:0000259" key="1">
    <source>
        <dbReference type="Pfam" id="PF08385"/>
    </source>
</evidence>